<evidence type="ECO:0000256" key="1">
    <source>
        <dbReference type="SAM" id="Coils"/>
    </source>
</evidence>
<dbReference type="AlphaFoldDB" id="A0A6A5BHX3"/>
<gene>
    <name evidence="2" type="ORF">FDP41_004426</name>
</gene>
<organism evidence="2 3">
    <name type="scientific">Naegleria fowleri</name>
    <name type="common">Brain eating amoeba</name>
    <dbReference type="NCBI Taxonomy" id="5763"/>
    <lineage>
        <taxon>Eukaryota</taxon>
        <taxon>Discoba</taxon>
        <taxon>Heterolobosea</taxon>
        <taxon>Tetramitia</taxon>
        <taxon>Eutetramitia</taxon>
        <taxon>Vahlkampfiidae</taxon>
        <taxon>Naegleria</taxon>
    </lineage>
</organism>
<dbReference type="VEuPathDB" id="AmoebaDB:NfTy_083660"/>
<feature type="coiled-coil region" evidence="1">
    <location>
        <begin position="119"/>
        <end position="241"/>
    </location>
</feature>
<feature type="coiled-coil region" evidence="1">
    <location>
        <begin position="285"/>
        <end position="312"/>
    </location>
</feature>
<dbReference type="Proteomes" id="UP000444721">
    <property type="component" value="Unassembled WGS sequence"/>
</dbReference>
<keyword evidence="1" id="KW-0175">Coiled coil</keyword>
<proteinExistence type="predicted"/>
<dbReference type="VEuPathDB" id="AmoebaDB:FDP41_004426"/>
<dbReference type="VEuPathDB" id="AmoebaDB:NF0032070"/>
<evidence type="ECO:0000313" key="3">
    <source>
        <dbReference type="Proteomes" id="UP000444721"/>
    </source>
</evidence>
<reference evidence="2 3" key="1">
    <citation type="journal article" date="2019" name="Sci. Rep.">
        <title>Nanopore sequencing improves the draft genome of the human pathogenic amoeba Naegleria fowleri.</title>
        <authorList>
            <person name="Liechti N."/>
            <person name="Schurch N."/>
            <person name="Bruggmann R."/>
            <person name="Wittwer M."/>
        </authorList>
    </citation>
    <scope>NUCLEOTIDE SEQUENCE [LARGE SCALE GENOMIC DNA]</scope>
    <source>
        <strain evidence="2 3">ATCC 30894</strain>
    </source>
</reference>
<sequence length="363" mass="41943">MSNAMIVALLGSPSKRRNSIVTTAFDQNCARELVSRSNSIVVAGAAATIGSPRRQELPRPSLSGRTNASSILHLNHYHVPPPTYALPEETLLNLLSLEVSPIDLQERFKQYFVENERVIQHYKRQFEEYKEKLNHANEENAFLSNQIHQLTCELNALTEELHDEKEKLNQSTIDLESVQQEVLNLRQENESLHRQITRQNECIQNSSSHLIQIQEDFRKTKQENETRIEELTHEIDILKHECCQQKNLIEQVDTKCDSVPNQFLSPNCTIDSSTLTPNIDNHHQSLDLLQALKELQLERKKLRLEFERNINLMKESIIKDMVSKRMKLCFDKSGLSRIASSRFRKEKVTPSFSDHVHSSTLQE</sequence>
<dbReference type="OrthoDB" id="10514833at2759"/>
<dbReference type="RefSeq" id="XP_044561240.1">
    <property type="nucleotide sequence ID" value="XM_044707839.1"/>
</dbReference>
<keyword evidence="3" id="KW-1185">Reference proteome</keyword>
<dbReference type="GeneID" id="68111644"/>
<accession>A0A6A5BHX3</accession>
<dbReference type="Gene3D" id="1.10.287.1490">
    <property type="match status" value="1"/>
</dbReference>
<name>A0A6A5BHX3_NAEFO</name>
<dbReference type="EMBL" id="VFQX01000037">
    <property type="protein sequence ID" value="KAF0976527.1"/>
    <property type="molecule type" value="Genomic_DNA"/>
</dbReference>
<protein>
    <submittedName>
        <fullName evidence="2">Uncharacterized protein</fullName>
    </submittedName>
</protein>
<evidence type="ECO:0000313" key="2">
    <source>
        <dbReference type="EMBL" id="KAF0976527.1"/>
    </source>
</evidence>
<comment type="caution">
    <text evidence="2">The sequence shown here is derived from an EMBL/GenBank/DDBJ whole genome shotgun (WGS) entry which is preliminary data.</text>
</comment>